<dbReference type="SUPFAM" id="SSF53335">
    <property type="entry name" value="S-adenosyl-L-methionine-dependent methyltransferases"/>
    <property type="match status" value="1"/>
</dbReference>
<dbReference type="Proteomes" id="UP001500630">
    <property type="component" value="Unassembled WGS sequence"/>
</dbReference>
<sequence>MTKTGKGYKGIGMEGTIARWYAAGTAKDASRFEAQFAQVRRLTGQGSAVLEVAPGPGYLSIALAGTGDYTVTGLDISETFVKIAKSKAAEAGAEVDFRHGNASAMPFADESFDFVICCAAFKNFSDPVGALREMHRVLRPGGCALISDLRKDVSKEAVDKDVDKLGVTGLNKIFIRYVLRSVLPRRAYLESEFAALIAHTRFRTFDIQVSPLALDVELRK</sequence>
<name>A0ABP7A250_9ACTN</name>
<evidence type="ECO:0000313" key="2">
    <source>
        <dbReference type="EMBL" id="GAA3623434.1"/>
    </source>
</evidence>
<evidence type="ECO:0000259" key="1">
    <source>
        <dbReference type="Pfam" id="PF08241"/>
    </source>
</evidence>
<dbReference type="CDD" id="cd02440">
    <property type="entry name" value="AdoMet_MTases"/>
    <property type="match status" value="1"/>
</dbReference>
<dbReference type="GO" id="GO:0032259">
    <property type="term" value="P:methylation"/>
    <property type="evidence" value="ECO:0007669"/>
    <property type="project" value="UniProtKB-KW"/>
</dbReference>
<dbReference type="InterPro" id="IPR050508">
    <property type="entry name" value="Methyltransf_Superfamily"/>
</dbReference>
<dbReference type="Gene3D" id="3.40.50.150">
    <property type="entry name" value="Vaccinia Virus protein VP39"/>
    <property type="match status" value="1"/>
</dbReference>
<dbReference type="PANTHER" id="PTHR42912:SF80">
    <property type="entry name" value="METHYLTRANSFERASE DOMAIN-CONTAINING PROTEIN"/>
    <property type="match status" value="1"/>
</dbReference>
<dbReference type="GO" id="GO:0008168">
    <property type="term" value="F:methyltransferase activity"/>
    <property type="evidence" value="ECO:0007669"/>
    <property type="project" value="UniProtKB-KW"/>
</dbReference>
<feature type="domain" description="Methyltransferase type 11" evidence="1">
    <location>
        <begin position="50"/>
        <end position="145"/>
    </location>
</feature>
<organism evidence="2 3">
    <name type="scientific">Nonomuraea rosea</name>
    <dbReference type="NCBI Taxonomy" id="638574"/>
    <lineage>
        <taxon>Bacteria</taxon>
        <taxon>Bacillati</taxon>
        <taxon>Actinomycetota</taxon>
        <taxon>Actinomycetes</taxon>
        <taxon>Streptosporangiales</taxon>
        <taxon>Streptosporangiaceae</taxon>
        <taxon>Nonomuraea</taxon>
    </lineage>
</organism>
<dbReference type="InterPro" id="IPR013216">
    <property type="entry name" value="Methyltransf_11"/>
</dbReference>
<dbReference type="PANTHER" id="PTHR42912">
    <property type="entry name" value="METHYLTRANSFERASE"/>
    <property type="match status" value="1"/>
</dbReference>
<comment type="caution">
    <text evidence="2">The sequence shown here is derived from an EMBL/GenBank/DDBJ whole genome shotgun (WGS) entry which is preliminary data.</text>
</comment>
<dbReference type="RefSeq" id="WP_345579983.1">
    <property type="nucleotide sequence ID" value="NZ_BAABDQ010000070.1"/>
</dbReference>
<gene>
    <name evidence="2" type="ORF">GCM10022419_131350</name>
</gene>
<reference evidence="3" key="1">
    <citation type="journal article" date="2019" name="Int. J. Syst. Evol. Microbiol.">
        <title>The Global Catalogue of Microorganisms (GCM) 10K type strain sequencing project: providing services to taxonomists for standard genome sequencing and annotation.</title>
        <authorList>
            <consortium name="The Broad Institute Genomics Platform"/>
            <consortium name="The Broad Institute Genome Sequencing Center for Infectious Disease"/>
            <person name="Wu L."/>
            <person name="Ma J."/>
        </authorList>
    </citation>
    <scope>NUCLEOTIDE SEQUENCE [LARGE SCALE GENOMIC DNA]</scope>
    <source>
        <strain evidence="3">JCM 17326</strain>
    </source>
</reference>
<protein>
    <submittedName>
        <fullName evidence="2">Class I SAM-dependent methyltransferase</fullName>
    </submittedName>
</protein>
<keyword evidence="3" id="KW-1185">Reference proteome</keyword>
<dbReference type="EMBL" id="BAABDQ010000070">
    <property type="protein sequence ID" value="GAA3623434.1"/>
    <property type="molecule type" value="Genomic_DNA"/>
</dbReference>
<keyword evidence="2" id="KW-0489">Methyltransferase</keyword>
<accession>A0ABP7A250</accession>
<dbReference type="Pfam" id="PF08241">
    <property type="entry name" value="Methyltransf_11"/>
    <property type="match status" value="1"/>
</dbReference>
<dbReference type="InterPro" id="IPR029063">
    <property type="entry name" value="SAM-dependent_MTases_sf"/>
</dbReference>
<evidence type="ECO:0000313" key="3">
    <source>
        <dbReference type="Proteomes" id="UP001500630"/>
    </source>
</evidence>
<keyword evidence="2" id="KW-0808">Transferase</keyword>
<proteinExistence type="predicted"/>